<dbReference type="Pfam" id="PF07496">
    <property type="entry name" value="zf-CW"/>
    <property type="match status" value="1"/>
</dbReference>
<evidence type="ECO:0000313" key="6">
    <source>
        <dbReference type="Proteomes" id="UP000316759"/>
    </source>
</evidence>
<protein>
    <recommendedName>
        <fullName evidence="4">CW-type domain-containing protein</fullName>
    </recommendedName>
</protein>
<keyword evidence="6" id="KW-1185">Reference proteome</keyword>
<dbReference type="GO" id="GO:0008270">
    <property type="term" value="F:zinc ion binding"/>
    <property type="evidence" value="ECO:0007669"/>
    <property type="project" value="UniProtKB-KW"/>
</dbReference>
<dbReference type="AlphaFoldDB" id="A0A504YDR7"/>
<dbReference type="Proteomes" id="UP000316759">
    <property type="component" value="Unassembled WGS sequence"/>
</dbReference>
<dbReference type="PANTHER" id="PTHR15999:SF2">
    <property type="entry name" value="ZINC FINGER CW-TYPE PWWP DOMAIN PROTEIN 1"/>
    <property type="match status" value="1"/>
</dbReference>
<evidence type="ECO:0000256" key="3">
    <source>
        <dbReference type="ARBA" id="ARBA00022833"/>
    </source>
</evidence>
<evidence type="ECO:0000259" key="4">
    <source>
        <dbReference type="PROSITE" id="PS51050"/>
    </source>
</evidence>
<keyword evidence="3" id="KW-0862">Zinc</keyword>
<name>A0A504YDR7_FASGI</name>
<reference evidence="5 6" key="1">
    <citation type="submission" date="2019-04" db="EMBL/GenBank/DDBJ databases">
        <title>Annotation for the trematode Fasciola gigantica.</title>
        <authorList>
            <person name="Choi Y.-J."/>
        </authorList>
    </citation>
    <scope>NUCLEOTIDE SEQUENCE [LARGE SCALE GENOMIC DNA]</scope>
    <source>
        <strain evidence="5">Uganda_cow_1</strain>
    </source>
</reference>
<keyword evidence="2" id="KW-0863">Zinc-finger</keyword>
<accession>A0A504YDR7</accession>
<dbReference type="PANTHER" id="PTHR15999">
    <property type="entry name" value="ZINC FINGER CW-TYPE PWWP DOMAIN PROTEIN 1"/>
    <property type="match status" value="1"/>
</dbReference>
<dbReference type="PROSITE" id="PS51050">
    <property type="entry name" value="ZF_CW"/>
    <property type="match status" value="1"/>
</dbReference>
<dbReference type="InterPro" id="IPR042778">
    <property type="entry name" value="ZCWPW1/ZCWPW2"/>
</dbReference>
<sequence length="185" mass="20760">MYYMKRSTSQQNKCTTVTFRRSPIMMTKSAATHDDNIFLLPPKRQSSDTPLASDQSKRIDLAGITSMQTIFKGSQETGSDKTKLVDELSKKQADDPIGTWVECVRCGKWRFLSDVGDPSVLPDAWHCGLQTKYWIVSSNDPCAEPQPPLDDDVEKGKYVYTKFTVGSVVWAKLNGKHRVYSESPG</sequence>
<feature type="domain" description="CW-type" evidence="4">
    <location>
        <begin position="94"/>
        <end position="150"/>
    </location>
</feature>
<organism evidence="5 6">
    <name type="scientific">Fasciola gigantica</name>
    <name type="common">Giant liver fluke</name>
    <dbReference type="NCBI Taxonomy" id="46835"/>
    <lineage>
        <taxon>Eukaryota</taxon>
        <taxon>Metazoa</taxon>
        <taxon>Spiralia</taxon>
        <taxon>Lophotrochozoa</taxon>
        <taxon>Platyhelminthes</taxon>
        <taxon>Trematoda</taxon>
        <taxon>Digenea</taxon>
        <taxon>Plagiorchiida</taxon>
        <taxon>Echinostomata</taxon>
        <taxon>Echinostomatoidea</taxon>
        <taxon>Fasciolidae</taxon>
        <taxon>Fasciola</taxon>
    </lineage>
</organism>
<dbReference type="Gene3D" id="3.30.40.100">
    <property type="match status" value="1"/>
</dbReference>
<dbReference type="OrthoDB" id="5964980at2759"/>
<evidence type="ECO:0000256" key="1">
    <source>
        <dbReference type="ARBA" id="ARBA00022723"/>
    </source>
</evidence>
<dbReference type="EMBL" id="SUNJ01011783">
    <property type="protein sequence ID" value="TPP58636.1"/>
    <property type="molecule type" value="Genomic_DNA"/>
</dbReference>
<evidence type="ECO:0000256" key="2">
    <source>
        <dbReference type="ARBA" id="ARBA00022771"/>
    </source>
</evidence>
<keyword evidence="1" id="KW-0479">Metal-binding</keyword>
<comment type="caution">
    <text evidence="5">The sequence shown here is derived from an EMBL/GenBank/DDBJ whole genome shotgun (WGS) entry which is preliminary data.</text>
</comment>
<dbReference type="InterPro" id="IPR011124">
    <property type="entry name" value="Znf_CW"/>
</dbReference>
<evidence type="ECO:0000313" key="5">
    <source>
        <dbReference type="EMBL" id="TPP58636.1"/>
    </source>
</evidence>
<gene>
    <name evidence="5" type="ORF">FGIG_10219</name>
</gene>
<proteinExistence type="predicted"/>